<protein>
    <recommendedName>
        <fullName evidence="12">Replication factor A C-terminal domain-containing protein</fullName>
    </recommendedName>
</protein>
<feature type="compositionally biased region" description="Basic and acidic residues" evidence="6">
    <location>
        <begin position="508"/>
        <end position="523"/>
    </location>
</feature>
<keyword evidence="11" id="KW-1185">Reference proteome</keyword>
<dbReference type="PANTHER" id="PTHR47165:SF4">
    <property type="entry name" value="OS03G0429900 PROTEIN"/>
    <property type="match status" value="1"/>
</dbReference>
<dbReference type="CDD" id="cd04476">
    <property type="entry name" value="RPA1_DBD_C"/>
    <property type="match status" value="1"/>
</dbReference>
<sequence length="523" mass="56869">MWHLSGIAKGKGLTSMELALVDEEGVGITACIGQNELNKFKDTLMEGHSYFIKNFQVSKQARRFNAVPSTYTIYLTSWTIVQEVPVELSAGLPHYIFNFVDFQELDSKAKSGNPLVDVIGQLTVVHPVVQSSGLNGPSVRRSVEIRDLSDQVLTITLWGEHATSFEDEFLIETIGSNEPVVIIFAGVQVKPYLGVPGCRSGAATKWYINIDIPEVNAFRSSLHGRDYEVLLLPGDGNHAAGAIDEANSNRKTIAELLSLDPHETDDVRFTCDANIREIDVSNGWWYKGCSTCKKGLKPTLQGFECVNCNETEPVVVPSYKLNVVIEDSTGRVKIFLFGGVAEQIVRRTAAELVEESSSNQMLLPVALRGLVGRRYVFQVVISEQTFRTGQLCFQARRVFPPPPDAGVPSGAIVRDTSGGPSTTQKSVSQKDTGTKSVIGTSSSNSDKDTRDSVPNMVEASITPEGACTPPPETHSISIGKNSSTKGRDTPSNAQDEPGSVLGKRARSARKELFSAKKEKASDE</sequence>
<dbReference type="GO" id="GO:0003677">
    <property type="term" value="F:DNA binding"/>
    <property type="evidence" value="ECO:0007669"/>
    <property type="project" value="UniProtKB-KW"/>
</dbReference>
<dbReference type="Proteomes" id="UP000324897">
    <property type="component" value="Chromosome 4"/>
</dbReference>
<evidence type="ECO:0000313" key="11">
    <source>
        <dbReference type="Proteomes" id="UP000324897"/>
    </source>
</evidence>
<evidence type="ECO:0000256" key="2">
    <source>
        <dbReference type="ARBA" id="ARBA00022723"/>
    </source>
</evidence>
<organism evidence="10 11">
    <name type="scientific">Eragrostis curvula</name>
    <name type="common">weeping love grass</name>
    <dbReference type="NCBI Taxonomy" id="38414"/>
    <lineage>
        <taxon>Eukaryota</taxon>
        <taxon>Viridiplantae</taxon>
        <taxon>Streptophyta</taxon>
        <taxon>Embryophyta</taxon>
        <taxon>Tracheophyta</taxon>
        <taxon>Spermatophyta</taxon>
        <taxon>Magnoliopsida</taxon>
        <taxon>Liliopsida</taxon>
        <taxon>Poales</taxon>
        <taxon>Poaceae</taxon>
        <taxon>PACMAD clade</taxon>
        <taxon>Chloridoideae</taxon>
        <taxon>Eragrostideae</taxon>
        <taxon>Eragrostidinae</taxon>
        <taxon>Eragrostis</taxon>
    </lineage>
</organism>
<feature type="domain" description="Replication protein A OB" evidence="9">
    <location>
        <begin position="111"/>
        <end position="194"/>
    </location>
</feature>
<feature type="compositionally biased region" description="Polar residues" evidence="6">
    <location>
        <begin position="418"/>
        <end position="444"/>
    </location>
</feature>
<dbReference type="CDD" id="cd04481">
    <property type="entry name" value="RPA1_DBD_B_like"/>
    <property type="match status" value="1"/>
</dbReference>
<evidence type="ECO:0000259" key="7">
    <source>
        <dbReference type="Pfam" id="PF02721"/>
    </source>
</evidence>
<dbReference type="Pfam" id="PF02721">
    <property type="entry name" value="DUF223"/>
    <property type="match status" value="1"/>
</dbReference>
<keyword evidence="4" id="KW-0862">Zinc</keyword>
<evidence type="ECO:0000259" key="8">
    <source>
        <dbReference type="Pfam" id="PF08646"/>
    </source>
</evidence>
<evidence type="ECO:0000256" key="5">
    <source>
        <dbReference type="ARBA" id="ARBA00023125"/>
    </source>
</evidence>
<keyword evidence="3" id="KW-0863">Zinc-finger</keyword>
<dbReference type="Gene3D" id="2.40.50.140">
    <property type="entry name" value="Nucleic acid-binding proteins"/>
    <property type="match status" value="3"/>
</dbReference>
<feature type="domain" description="Replication factor A C-terminal" evidence="8">
    <location>
        <begin position="269"/>
        <end position="387"/>
    </location>
</feature>
<dbReference type="OrthoDB" id="593179at2759"/>
<feature type="domain" description="Replication protein A 70 kDa DNA-binding subunit B/D first OB fold" evidence="7">
    <location>
        <begin position="14"/>
        <end position="83"/>
    </location>
</feature>
<dbReference type="AlphaFoldDB" id="A0A5J9VTJ4"/>
<evidence type="ECO:0000313" key="10">
    <source>
        <dbReference type="EMBL" id="TVU39178.1"/>
    </source>
</evidence>
<dbReference type="PANTHER" id="PTHR47165">
    <property type="entry name" value="OS03G0429900 PROTEIN"/>
    <property type="match status" value="1"/>
</dbReference>
<dbReference type="Gramene" id="TVU39178">
    <property type="protein sequence ID" value="TVU39178"/>
    <property type="gene ID" value="EJB05_12585"/>
</dbReference>
<dbReference type="EMBL" id="RWGY01000007">
    <property type="protein sequence ID" value="TVU39178.1"/>
    <property type="molecule type" value="Genomic_DNA"/>
</dbReference>
<dbReference type="Pfam" id="PF08646">
    <property type="entry name" value="Rep_fac-A_C"/>
    <property type="match status" value="1"/>
</dbReference>
<dbReference type="SUPFAM" id="SSF50249">
    <property type="entry name" value="Nucleic acid-binding proteins"/>
    <property type="match status" value="3"/>
</dbReference>
<proteinExistence type="inferred from homology"/>
<comment type="caution">
    <text evidence="10">The sequence shown here is derived from an EMBL/GenBank/DDBJ whole genome shotgun (WGS) entry which is preliminary data.</text>
</comment>
<name>A0A5J9VTJ4_9POAL</name>
<evidence type="ECO:0000259" key="9">
    <source>
        <dbReference type="Pfam" id="PF16900"/>
    </source>
</evidence>
<evidence type="ECO:0000256" key="6">
    <source>
        <dbReference type="SAM" id="MobiDB-lite"/>
    </source>
</evidence>
<dbReference type="InterPro" id="IPR003871">
    <property type="entry name" value="RFA1B/D_OB_1st"/>
</dbReference>
<dbReference type="InterPro" id="IPR047192">
    <property type="entry name" value="Euk_RPA1_DBD_C"/>
</dbReference>
<gene>
    <name evidence="10" type="ORF">EJB05_12585</name>
</gene>
<evidence type="ECO:0008006" key="12">
    <source>
        <dbReference type="Google" id="ProtNLM"/>
    </source>
</evidence>
<comment type="similarity">
    <text evidence="1">Belongs to the replication factor A protein 1 family.</text>
</comment>
<dbReference type="Pfam" id="PF16900">
    <property type="entry name" value="REPA_OB_2"/>
    <property type="match status" value="1"/>
</dbReference>
<evidence type="ECO:0000256" key="1">
    <source>
        <dbReference type="ARBA" id="ARBA00005690"/>
    </source>
</evidence>
<evidence type="ECO:0000256" key="4">
    <source>
        <dbReference type="ARBA" id="ARBA00022833"/>
    </source>
</evidence>
<dbReference type="InterPro" id="IPR012340">
    <property type="entry name" value="NA-bd_OB-fold"/>
</dbReference>
<feature type="non-terminal residue" evidence="10">
    <location>
        <position position="1"/>
    </location>
</feature>
<dbReference type="CDD" id="cd04480">
    <property type="entry name" value="RPA1_DBD_A_like"/>
    <property type="match status" value="1"/>
</dbReference>
<keyword evidence="2" id="KW-0479">Metal-binding</keyword>
<evidence type="ECO:0000256" key="3">
    <source>
        <dbReference type="ARBA" id="ARBA00022771"/>
    </source>
</evidence>
<feature type="compositionally biased region" description="Polar residues" evidence="6">
    <location>
        <begin position="474"/>
        <end position="494"/>
    </location>
</feature>
<keyword evidence="5" id="KW-0238">DNA-binding</keyword>
<accession>A0A5J9VTJ4</accession>
<dbReference type="GO" id="GO:0008270">
    <property type="term" value="F:zinc ion binding"/>
    <property type="evidence" value="ECO:0007669"/>
    <property type="project" value="UniProtKB-KW"/>
</dbReference>
<reference evidence="10 11" key="1">
    <citation type="journal article" date="2019" name="Sci. Rep.">
        <title>A high-quality genome of Eragrostis curvula grass provides insights into Poaceae evolution and supports new strategies to enhance forage quality.</title>
        <authorList>
            <person name="Carballo J."/>
            <person name="Santos B.A.C.M."/>
            <person name="Zappacosta D."/>
            <person name="Garbus I."/>
            <person name="Selva J.P."/>
            <person name="Gallo C.A."/>
            <person name="Diaz A."/>
            <person name="Albertini E."/>
            <person name="Caccamo M."/>
            <person name="Echenique V."/>
        </authorList>
    </citation>
    <scope>NUCLEOTIDE SEQUENCE [LARGE SCALE GENOMIC DNA]</scope>
    <source>
        <strain evidence="11">cv. Victoria</strain>
        <tissue evidence="10">Leaf</tissue>
    </source>
</reference>
<dbReference type="InterPro" id="IPR031657">
    <property type="entry name" value="REPA_OB_2"/>
</dbReference>
<feature type="region of interest" description="Disordered" evidence="6">
    <location>
        <begin position="403"/>
        <end position="523"/>
    </location>
</feature>
<dbReference type="InterPro" id="IPR013955">
    <property type="entry name" value="Rep_factor-A_C"/>
</dbReference>